<feature type="binding site" evidence="7">
    <location>
        <begin position="210"/>
        <end position="216"/>
    </location>
    <ligand>
        <name>FAD</name>
        <dbReference type="ChEBI" id="CHEBI:57692"/>
    </ligand>
</feature>
<dbReference type="Pfam" id="PF02913">
    <property type="entry name" value="FAD-oxidase_C"/>
    <property type="match status" value="1"/>
</dbReference>
<keyword evidence="11" id="KW-1185">Reference proteome</keyword>
<evidence type="ECO:0000256" key="1">
    <source>
        <dbReference type="ARBA" id="ARBA00008000"/>
    </source>
</evidence>
<feature type="domain" description="FAD-binding PCMH-type" evidence="9">
    <location>
        <begin position="47"/>
        <end position="226"/>
    </location>
</feature>
<dbReference type="EMBL" id="FWXI01000027">
    <property type="protein sequence ID" value="SMD11703.1"/>
    <property type="molecule type" value="Genomic_DNA"/>
</dbReference>
<dbReference type="PANTHER" id="PTHR46568">
    <property type="entry name" value="ALKYLDIHYDROXYACETONEPHOSPHATE SYNTHASE, PEROXISOMAL"/>
    <property type="match status" value="1"/>
</dbReference>
<keyword evidence="2" id="KW-0285">Flavoprotein</keyword>
<feature type="site" description="Important for enzyme activity" evidence="8">
    <location>
        <position position="262"/>
    </location>
</feature>
<feature type="binding site" evidence="6">
    <location>
        <position position="337"/>
    </location>
    <ligand>
        <name>substrate</name>
    </ligand>
</feature>
<protein>
    <submittedName>
        <fullName evidence="10">Alkyldihydroxyacetonephosphate synthase</fullName>
    </submittedName>
</protein>
<organism evidence="10 11">
    <name type="scientific">Sporomusa malonica</name>
    <dbReference type="NCBI Taxonomy" id="112901"/>
    <lineage>
        <taxon>Bacteria</taxon>
        <taxon>Bacillati</taxon>
        <taxon>Bacillota</taxon>
        <taxon>Negativicutes</taxon>
        <taxon>Selenomonadales</taxon>
        <taxon>Sporomusaceae</taxon>
        <taxon>Sporomusa</taxon>
    </lineage>
</organism>
<dbReference type="GO" id="GO:0008609">
    <property type="term" value="F:alkylglycerone-phosphate synthase activity"/>
    <property type="evidence" value="ECO:0007669"/>
    <property type="project" value="InterPro"/>
</dbReference>
<dbReference type="Proteomes" id="UP000192738">
    <property type="component" value="Unassembled WGS sequence"/>
</dbReference>
<dbReference type="AlphaFoldDB" id="A0A1W2EPP5"/>
<dbReference type="InterPro" id="IPR036318">
    <property type="entry name" value="FAD-bd_PCMH-like_sf"/>
</dbReference>
<evidence type="ECO:0000256" key="7">
    <source>
        <dbReference type="PIRSR" id="PIRSR625650-3"/>
    </source>
</evidence>
<evidence type="ECO:0000256" key="6">
    <source>
        <dbReference type="PIRSR" id="PIRSR625650-2"/>
    </source>
</evidence>
<dbReference type="InterPro" id="IPR016171">
    <property type="entry name" value="Vanillyl_alc_oxidase_C-sub2"/>
</dbReference>
<feature type="active site" description="Proton donor/acceptor" evidence="5">
    <location>
        <position position="395"/>
    </location>
</feature>
<dbReference type="GO" id="GO:0016491">
    <property type="term" value="F:oxidoreductase activity"/>
    <property type="evidence" value="ECO:0007669"/>
    <property type="project" value="UniProtKB-KW"/>
</dbReference>
<dbReference type="InterPro" id="IPR016164">
    <property type="entry name" value="FAD-linked_Oxase-like_C"/>
</dbReference>
<evidence type="ECO:0000256" key="5">
    <source>
        <dbReference type="PIRSR" id="PIRSR625650-1"/>
    </source>
</evidence>
<accession>A0A1W2EPP5</accession>
<dbReference type="STRING" id="112901.SAMN04488500_12748"/>
<sequence>MKITREQIIKSLNDIVGDERVITDEQVLKTSSIDRFRKYEDICGVYTQPIPAAVVKVKNTEQIAKVLKFMNENKLNVVPRTGASATEGGLETAVENSVVIDGSDMNEIVNIDPYNMLITAQCGVSLQTLEDRLREQGYTTGHSPQSKPLAQMGGLVATRSIGQFSTLYGGIEDMVVGLEAVFPNGEITRIKNVPRRAAGPDIRHVIIGSEGALCFITEVTVKIFKYMPENNLFYGYTLDNMKTGFEILRQVMVEGYKPSIARLYDVEDGAFHFSHFAEDKCVLIFMAEGPRGIAEVTGKAIEEIVAKYSECTKVDSKLIECWFAHLNWGPDKIAQERIEIMETHNIGFTTEVSGCWGVINEIYENCVQRIRAEAPDITMVGGHSSHSYLNGTNMYFVYYYNIVDCKPEEEVTKYHNPINQIIVEETVRLGGSIVHHHGIGKARAPWIKDEYQSSYYILETLKQAFDPNGIMNAGTIIPLNAK</sequence>
<keyword evidence="3 7" id="KW-0274">FAD</keyword>
<dbReference type="GO" id="GO:0071949">
    <property type="term" value="F:FAD binding"/>
    <property type="evidence" value="ECO:0007669"/>
    <property type="project" value="InterPro"/>
</dbReference>
<evidence type="ECO:0000259" key="9">
    <source>
        <dbReference type="PROSITE" id="PS51387"/>
    </source>
</evidence>
<dbReference type="SUPFAM" id="SSF55103">
    <property type="entry name" value="FAD-linked oxidases, C-terminal domain"/>
    <property type="match status" value="1"/>
</dbReference>
<dbReference type="InterPro" id="IPR016169">
    <property type="entry name" value="FAD-bd_PCMH_sub2"/>
</dbReference>
<dbReference type="OrthoDB" id="9767256at2"/>
<dbReference type="Gene3D" id="3.30.70.3450">
    <property type="match status" value="1"/>
</dbReference>
<evidence type="ECO:0000256" key="4">
    <source>
        <dbReference type="ARBA" id="ARBA00023002"/>
    </source>
</evidence>
<keyword evidence="4" id="KW-0560">Oxidoreductase</keyword>
<dbReference type="Pfam" id="PF01565">
    <property type="entry name" value="FAD_binding_4"/>
    <property type="match status" value="1"/>
</dbReference>
<dbReference type="SUPFAM" id="SSF56176">
    <property type="entry name" value="FAD-binding/transporter-associated domain-like"/>
    <property type="match status" value="1"/>
</dbReference>
<comment type="similarity">
    <text evidence="1">Belongs to the FAD-binding oxidoreductase/transferase type 4 family.</text>
</comment>
<dbReference type="Gene3D" id="1.10.45.10">
    <property type="entry name" value="Vanillyl-alcohol Oxidase, Chain A, domain 4"/>
    <property type="match status" value="1"/>
</dbReference>
<reference evidence="10 11" key="1">
    <citation type="submission" date="2017-04" db="EMBL/GenBank/DDBJ databases">
        <authorList>
            <person name="Afonso C.L."/>
            <person name="Miller P.J."/>
            <person name="Scott M.A."/>
            <person name="Spackman E."/>
            <person name="Goraichik I."/>
            <person name="Dimitrov K.M."/>
            <person name="Suarez D.L."/>
            <person name="Swayne D.E."/>
        </authorList>
    </citation>
    <scope>NUCLEOTIDE SEQUENCE [LARGE SCALE GENOMIC DNA]</scope>
    <source>
        <strain evidence="10 11">DSM 5090</strain>
    </source>
</reference>
<gene>
    <name evidence="10" type="ORF">SAMN04488500_12748</name>
</gene>
<dbReference type="InterPro" id="IPR025650">
    <property type="entry name" value="Alkyl-DHAP_Synthase"/>
</dbReference>
<dbReference type="InterPro" id="IPR006094">
    <property type="entry name" value="Oxid_FAD_bind_N"/>
</dbReference>
<evidence type="ECO:0000313" key="10">
    <source>
        <dbReference type="EMBL" id="SMD11703.1"/>
    </source>
</evidence>
<dbReference type="RefSeq" id="WP_084578076.1">
    <property type="nucleotide sequence ID" value="NZ_CP155572.1"/>
</dbReference>
<name>A0A1W2EPP5_9FIRM</name>
<dbReference type="InterPro" id="IPR004113">
    <property type="entry name" value="FAD-bd_oxidored_4_C"/>
</dbReference>
<comment type="cofactor">
    <cofactor evidence="7">
        <name>FAD</name>
        <dbReference type="ChEBI" id="CHEBI:57692"/>
    </cofactor>
</comment>
<evidence type="ECO:0000313" key="11">
    <source>
        <dbReference type="Proteomes" id="UP000192738"/>
    </source>
</evidence>
<dbReference type="Gene3D" id="3.30.465.10">
    <property type="match status" value="1"/>
</dbReference>
<dbReference type="PANTHER" id="PTHR46568:SF1">
    <property type="entry name" value="ALKYLDIHYDROXYACETONEPHOSPHATE SYNTHASE, PEROXISOMAL"/>
    <property type="match status" value="1"/>
</dbReference>
<proteinExistence type="inferred from homology"/>
<evidence type="ECO:0000256" key="2">
    <source>
        <dbReference type="ARBA" id="ARBA00022630"/>
    </source>
</evidence>
<dbReference type="InterPro" id="IPR016166">
    <property type="entry name" value="FAD-bd_PCMH"/>
</dbReference>
<dbReference type="PROSITE" id="PS51387">
    <property type="entry name" value="FAD_PCMH"/>
    <property type="match status" value="1"/>
</dbReference>
<evidence type="ECO:0000256" key="3">
    <source>
        <dbReference type="ARBA" id="ARBA00022827"/>
    </source>
</evidence>
<dbReference type="GO" id="GO:0008610">
    <property type="term" value="P:lipid biosynthetic process"/>
    <property type="evidence" value="ECO:0007669"/>
    <property type="project" value="InterPro"/>
</dbReference>
<evidence type="ECO:0000256" key="8">
    <source>
        <dbReference type="PIRSR" id="PIRSR625650-4"/>
    </source>
</evidence>
<dbReference type="Gene3D" id="3.30.300.330">
    <property type="match status" value="1"/>
</dbReference>